<keyword evidence="2" id="KW-1133">Transmembrane helix</keyword>
<keyword evidence="2" id="KW-0472">Membrane</keyword>
<feature type="compositionally biased region" description="Polar residues" evidence="1">
    <location>
        <begin position="348"/>
        <end position="359"/>
    </location>
</feature>
<dbReference type="OrthoDB" id="9829199at2"/>
<reference evidence="4" key="3">
    <citation type="submission" date="2021-06" db="EMBL/GenBank/DDBJ databases">
        <title>Genomic Description and Analysis of Intracellular Bacteria, Candidatus Berkiella cookevillensis and Candidatus Berkiella aquae.</title>
        <authorList>
            <person name="Kidane D.T."/>
            <person name="Mehari Y.T."/>
            <person name="Rice F.C."/>
            <person name="Arivett B.A."/>
            <person name="Farone A.L."/>
            <person name="Berk S.G."/>
            <person name="Farone M.B."/>
        </authorList>
    </citation>
    <scope>NUCLEOTIDE SEQUENCE</scope>
    <source>
        <strain evidence="4">CC99</strain>
    </source>
</reference>
<proteinExistence type="predicted"/>
<evidence type="ECO:0000313" key="3">
    <source>
        <dbReference type="EMBL" id="KRG18534.1"/>
    </source>
</evidence>
<dbReference type="EMBL" id="LKHV01000006">
    <property type="protein sequence ID" value="KRG18534.1"/>
    <property type="molecule type" value="Genomic_DNA"/>
</dbReference>
<evidence type="ECO:0000256" key="1">
    <source>
        <dbReference type="SAM" id="MobiDB-lite"/>
    </source>
</evidence>
<accession>A0A0Q9YDC5</accession>
<feature type="transmembrane region" description="Helical" evidence="2">
    <location>
        <begin position="391"/>
        <end position="418"/>
    </location>
</feature>
<reference evidence="3" key="1">
    <citation type="submission" date="2015-09" db="EMBL/GenBank/DDBJ databases">
        <title>Draft Genome Sequences of Two Novel Amoeba-resistant Intranuclear Bacteria, Candidatus Berkiella cookevillensis and Candidatus Berkiella aquae.</title>
        <authorList>
            <person name="Mehari Y.T."/>
            <person name="Arivett B.A."/>
            <person name="Farone A.L."/>
            <person name="Gunderson J.H."/>
            <person name="Farone M.B."/>
        </authorList>
    </citation>
    <scope>NUCLEOTIDE SEQUENCE [LARGE SCALE GENOMIC DNA]</scope>
    <source>
        <strain evidence="3">CC99</strain>
    </source>
</reference>
<dbReference type="AlphaFoldDB" id="A0A0Q9YDC5"/>
<evidence type="ECO:0000313" key="4">
    <source>
        <dbReference type="EMBL" id="MCS5707887.1"/>
    </source>
</evidence>
<keyword evidence="2" id="KW-0812">Transmembrane</keyword>
<evidence type="ECO:0000256" key="2">
    <source>
        <dbReference type="SAM" id="Phobius"/>
    </source>
</evidence>
<dbReference type="RefSeq" id="WP_057624520.1">
    <property type="nucleotide sequence ID" value="NZ_LKHV02000001.1"/>
</dbReference>
<name>A0A0Q9YDC5_9GAMM</name>
<sequence>MSADTSKFLDNVNLQDLSRSYLLAYLKSKGIEHQGVEPVQDNQWNFGAFEEGHLIRTDNNALFMAFTCPEITDDQAAVSQQSIGSNLQERMLDVVAYLIANKIKKLPEKNIELGFYINHNNGHWTSMLAKFSSLNEQQYQALYEAYQQHSESTGENKTDSGEEKELRVRVNNVRNFILEQKQILLNHRDKDTNDAILSNWALPLDAKSIQLQHFDSLGTKTGYHDTVEAACGDFILNHTSEKATFVRAESKIQKGMTCGDWSVYNIFRHGVLKKKAELPSSQQLRMLAENTSVANAHEILFKNEPNVTEVPEDEQIRIPHFALQYEEDIEPSEPEDQPGSQAGDDEPTSTPDSSISSKPVINNARLNHRFPWTYALSKTAFMAFMMYATHVVFPLVVVGFAVSVFAFAAIALTSYFLFDVMLQGFFGQMKLNFQLNKEGVPVKEKASLAGGWGKLLGINAPYHQTLPELEQHLSELLASKADKPMDAKELEQHLKLTHTYARKMMNQNPEFFYPEDVKTVNEASYKLRP</sequence>
<organism evidence="3">
    <name type="scientific">Candidatus Berkiella cookevillensis</name>
    <dbReference type="NCBI Taxonomy" id="437022"/>
    <lineage>
        <taxon>Bacteria</taxon>
        <taxon>Pseudomonadati</taxon>
        <taxon>Pseudomonadota</taxon>
        <taxon>Gammaproteobacteria</taxon>
        <taxon>Candidatus Berkiellales</taxon>
        <taxon>Candidatus Berkiellaceae</taxon>
        <taxon>Candidatus Berkiella</taxon>
    </lineage>
</organism>
<reference evidence="4" key="2">
    <citation type="journal article" date="2016" name="Genome Announc.">
        <title>Draft Genome Sequences of Two Novel Amoeba-Resistant Intranuclear Bacteria, 'Candidatus Berkiella cookevillensis' and 'Candidatus Berkiella aquae'.</title>
        <authorList>
            <person name="Mehari Y.T."/>
            <person name="Arivett B.A."/>
            <person name="Farone A.L."/>
            <person name="Gunderson J.H."/>
            <person name="Farone M.B."/>
        </authorList>
    </citation>
    <scope>NUCLEOTIDE SEQUENCE</scope>
    <source>
        <strain evidence="4">CC99</strain>
    </source>
</reference>
<dbReference type="Proteomes" id="UP000051494">
    <property type="component" value="Unassembled WGS sequence"/>
</dbReference>
<dbReference type="EMBL" id="LKHV02000001">
    <property type="protein sequence ID" value="MCS5707887.1"/>
    <property type="molecule type" value="Genomic_DNA"/>
</dbReference>
<evidence type="ECO:0000313" key="5">
    <source>
        <dbReference type="Proteomes" id="UP000051494"/>
    </source>
</evidence>
<keyword evidence="5" id="KW-1185">Reference proteome</keyword>
<gene>
    <name evidence="4" type="ORF">CC99x_003110</name>
    <name evidence="3" type="ORF">CC99x_01419</name>
</gene>
<feature type="region of interest" description="Disordered" evidence="1">
    <location>
        <begin position="329"/>
        <end position="359"/>
    </location>
</feature>
<protein>
    <submittedName>
        <fullName evidence="3">Uncharacterized protein</fullName>
    </submittedName>
</protein>
<comment type="caution">
    <text evidence="3">The sequence shown here is derived from an EMBL/GenBank/DDBJ whole genome shotgun (WGS) entry which is preliminary data.</text>
</comment>